<dbReference type="EMBL" id="CAYU010000115">
    <property type="protein sequence ID" value="CCY78704.1"/>
    <property type="molecule type" value="Genomic_DNA"/>
</dbReference>
<gene>
    <name evidence="1" type="ORF">BN569_01461</name>
</gene>
<reference evidence="1" key="1">
    <citation type="submission" date="2012-11" db="EMBL/GenBank/DDBJ databases">
        <title>Dependencies among metagenomic species, viruses, plasmids and units of genetic variation.</title>
        <authorList>
            <person name="Nielsen H.B."/>
            <person name="Almeida M."/>
            <person name="Juncker A.S."/>
            <person name="Rasmussen S."/>
            <person name="Li J."/>
            <person name="Sunagawa S."/>
            <person name="Plichta D."/>
            <person name="Gautier L."/>
            <person name="Le Chatelier E."/>
            <person name="Peletier E."/>
            <person name="Bonde I."/>
            <person name="Nielsen T."/>
            <person name="Manichanh C."/>
            <person name="Arumugam M."/>
            <person name="Batto J."/>
            <person name="Santos M.B.Q.D."/>
            <person name="Blom N."/>
            <person name="Borruel N."/>
            <person name="Burgdorf K.S."/>
            <person name="Boumezbeur F."/>
            <person name="Casellas F."/>
            <person name="Dore J."/>
            <person name="Guarner F."/>
            <person name="Hansen T."/>
            <person name="Hildebrand F."/>
            <person name="Kaas R.S."/>
            <person name="Kennedy S."/>
            <person name="Kristiansen K."/>
            <person name="Kultima J.R."/>
            <person name="Leonard P."/>
            <person name="Levenez F."/>
            <person name="Lund O."/>
            <person name="Moumen B."/>
            <person name="Le Paslier D."/>
            <person name="Pons N."/>
            <person name="Pedersen O."/>
            <person name="Prifti E."/>
            <person name="Qin J."/>
            <person name="Raes J."/>
            <person name="Tap J."/>
            <person name="Tims S."/>
            <person name="Ussery D.W."/>
            <person name="Yamada T."/>
            <person name="MetaHit consortium"/>
            <person name="Renault P."/>
            <person name="Sicheritz-Ponten T."/>
            <person name="Bork P."/>
            <person name="Wang J."/>
            <person name="Brunak S."/>
            <person name="Ehrlich S.D."/>
        </authorList>
    </citation>
    <scope>NUCLEOTIDE SEQUENCE [LARGE SCALE GENOMIC DNA]</scope>
</reference>
<proteinExistence type="predicted"/>
<organism evidence="1 2">
    <name type="scientific">Eshraghiella crossota CAG:259</name>
    <dbReference type="NCBI Taxonomy" id="1263062"/>
    <lineage>
        <taxon>Bacteria</taxon>
        <taxon>Bacillati</taxon>
        <taxon>Bacillota</taxon>
        <taxon>Clostridia</taxon>
        <taxon>Lachnospirales</taxon>
        <taxon>Lachnospiraceae</taxon>
        <taxon>Eshraghiella</taxon>
    </lineage>
</organism>
<evidence type="ECO:0000313" key="1">
    <source>
        <dbReference type="EMBL" id="CCY78704.1"/>
    </source>
</evidence>
<sequence>MDLTILAKVFDISYREPNNFNLTNPENNSINNTLINWYVSNCNKLDLTTYENYDRTLVVDSGKENLLIYKIELEKDETGIVPHAYGLCINKNDNMLAEVWLRSLFILVLSEQFSSWTEKGICLQLDENYLSSLGSYSSISFTPNITNGKKIYYKWSNGNLVPESGISESAKKNIDLDVVATGSWLASENYNYGYLHIRNQSKIAYSLKGAFNRKNREAYVHRKLFHETSQGIIKDVTKTIDCKTLSLLDFKNTFRR</sequence>
<evidence type="ECO:0000313" key="2">
    <source>
        <dbReference type="Proteomes" id="UP000018300"/>
    </source>
</evidence>
<name>R5LML9_9FIRM</name>
<protein>
    <submittedName>
        <fullName evidence="1">Uncharacterized protein</fullName>
    </submittedName>
</protein>
<dbReference type="AlphaFoldDB" id="R5LML9"/>
<accession>R5LML9</accession>
<comment type="caution">
    <text evidence="1">The sequence shown here is derived from an EMBL/GenBank/DDBJ whole genome shotgun (WGS) entry which is preliminary data.</text>
</comment>
<dbReference type="Proteomes" id="UP000018300">
    <property type="component" value="Unassembled WGS sequence"/>
</dbReference>